<dbReference type="Proteomes" id="UP000503117">
    <property type="component" value="Chromosome"/>
</dbReference>
<evidence type="ECO:0000256" key="1">
    <source>
        <dbReference type="SAM" id="SignalP"/>
    </source>
</evidence>
<feature type="chain" id="PRO_5046680044" evidence="1">
    <location>
        <begin position="22"/>
        <end position="232"/>
    </location>
</feature>
<keyword evidence="1" id="KW-0732">Signal</keyword>
<dbReference type="EMBL" id="CP051684">
    <property type="protein sequence ID" value="QJD91844.1"/>
    <property type="molecule type" value="Genomic_DNA"/>
</dbReference>
<reference evidence="2 3" key="1">
    <citation type="submission" date="2020-04" db="EMBL/GenBank/DDBJ databases">
        <title>Genome sequencing of novel species.</title>
        <authorList>
            <person name="Heo J."/>
            <person name="Kim S.-J."/>
            <person name="Kim J.-S."/>
            <person name="Hong S.-B."/>
            <person name="Kwon S.-W."/>
        </authorList>
    </citation>
    <scope>NUCLEOTIDE SEQUENCE [LARGE SCALE GENOMIC DNA]</scope>
    <source>
        <strain evidence="2 3">AF9R3</strain>
    </source>
</reference>
<protein>
    <submittedName>
        <fullName evidence="2">Uncharacterized protein</fullName>
    </submittedName>
</protein>
<proteinExistence type="predicted"/>
<name>A0ABX6MBY0_9BURK</name>
<accession>A0ABX6MBY0</accession>
<keyword evidence="3" id="KW-1185">Reference proteome</keyword>
<gene>
    <name evidence="2" type="ORF">HH213_18150</name>
</gene>
<dbReference type="PROSITE" id="PS51257">
    <property type="entry name" value="PROKAR_LIPOPROTEIN"/>
    <property type="match status" value="1"/>
</dbReference>
<evidence type="ECO:0000313" key="2">
    <source>
        <dbReference type="EMBL" id="QJD91844.1"/>
    </source>
</evidence>
<feature type="signal peptide" evidence="1">
    <location>
        <begin position="1"/>
        <end position="21"/>
    </location>
</feature>
<sequence>MNVRLNILAAACLSIALSACAALESWKPDDRYRELPYAQGKLVEAKYTRHSCAMCPTGSTGESAYFLGDKRYAIQDVGPQAERLIVAIQKKEGWQKLGTNFYKEDRYFSPIRILLISIDPIVVVMVPWQHKTNLHTGFAEHNLLEEAHSFSETVYQGNNYTFIPLYWPRNLDMPIEIRHSLPAGVSQARVVTANRDITTVIRDGRTVVELDAYRLVFNPAADGKVLTSFEPR</sequence>
<organism evidence="2 3">
    <name type="scientific">Duganella dendranthematis</name>
    <dbReference type="NCBI Taxonomy" id="2728021"/>
    <lineage>
        <taxon>Bacteria</taxon>
        <taxon>Pseudomonadati</taxon>
        <taxon>Pseudomonadota</taxon>
        <taxon>Betaproteobacteria</taxon>
        <taxon>Burkholderiales</taxon>
        <taxon>Oxalobacteraceae</taxon>
        <taxon>Telluria group</taxon>
        <taxon>Duganella</taxon>
    </lineage>
</organism>
<evidence type="ECO:0000313" key="3">
    <source>
        <dbReference type="Proteomes" id="UP000503117"/>
    </source>
</evidence>
<dbReference type="RefSeq" id="WP_169113157.1">
    <property type="nucleotide sequence ID" value="NZ_CP051684.1"/>
</dbReference>